<sequence length="148" mass="16218">MILSGVRIPIAVRLDDLDTNGHVRGAAYVLYADNARWKLVQAAGVDIDELRERAVGPVNLRTTIDFHAELRMYDTVEVETEWYWSGGRTTRVVQRLWSGDGDVLAAVVESVSGLLDLTTRRLVADPGSVWRALATRPELLGLSSGDGG</sequence>
<organism evidence="1 2">
    <name type="scientific">Kibdelosporangium lantanae</name>
    <dbReference type="NCBI Taxonomy" id="1497396"/>
    <lineage>
        <taxon>Bacteria</taxon>
        <taxon>Bacillati</taxon>
        <taxon>Actinomycetota</taxon>
        <taxon>Actinomycetes</taxon>
        <taxon>Pseudonocardiales</taxon>
        <taxon>Pseudonocardiaceae</taxon>
        <taxon>Kibdelosporangium</taxon>
    </lineage>
</organism>
<dbReference type="PANTHER" id="PTHR31793">
    <property type="entry name" value="4-HYDROXYBENZOYL-COA THIOESTERASE FAMILY MEMBER"/>
    <property type="match status" value="1"/>
</dbReference>
<gene>
    <name evidence="1" type="ORF">ACFQ1S_37460</name>
</gene>
<dbReference type="Pfam" id="PF13279">
    <property type="entry name" value="4HBT_2"/>
    <property type="match status" value="1"/>
</dbReference>
<comment type="caution">
    <text evidence="1">The sequence shown here is derived from an EMBL/GenBank/DDBJ whole genome shotgun (WGS) entry which is preliminary data.</text>
</comment>
<evidence type="ECO:0000313" key="2">
    <source>
        <dbReference type="Proteomes" id="UP001597045"/>
    </source>
</evidence>
<dbReference type="InterPro" id="IPR029069">
    <property type="entry name" value="HotDog_dom_sf"/>
</dbReference>
<dbReference type="CDD" id="cd00586">
    <property type="entry name" value="4HBT"/>
    <property type="match status" value="1"/>
</dbReference>
<dbReference type="Proteomes" id="UP001597045">
    <property type="component" value="Unassembled WGS sequence"/>
</dbReference>
<dbReference type="Gene3D" id="3.10.129.10">
    <property type="entry name" value="Hotdog Thioesterase"/>
    <property type="match status" value="1"/>
</dbReference>
<dbReference type="EC" id="3.1.2.-" evidence="1"/>
<keyword evidence="2" id="KW-1185">Reference proteome</keyword>
<dbReference type="PANTHER" id="PTHR31793:SF24">
    <property type="entry name" value="LONG-CHAIN ACYL-COA THIOESTERASE FADM"/>
    <property type="match status" value="1"/>
</dbReference>
<protein>
    <submittedName>
        <fullName evidence="1">Acyl-CoA thioesterase</fullName>
        <ecNumber evidence="1">3.1.2.-</ecNumber>
    </submittedName>
</protein>
<keyword evidence="1" id="KW-0378">Hydrolase</keyword>
<evidence type="ECO:0000313" key="1">
    <source>
        <dbReference type="EMBL" id="MFD1050823.1"/>
    </source>
</evidence>
<dbReference type="EMBL" id="JBHTIS010003117">
    <property type="protein sequence ID" value="MFD1050823.1"/>
    <property type="molecule type" value="Genomic_DNA"/>
</dbReference>
<dbReference type="InterPro" id="IPR050563">
    <property type="entry name" value="4-hydroxybenzoyl-CoA_TE"/>
</dbReference>
<dbReference type="SUPFAM" id="SSF54637">
    <property type="entry name" value="Thioesterase/thiol ester dehydrase-isomerase"/>
    <property type="match status" value="1"/>
</dbReference>
<name>A0ABW3MJM6_9PSEU</name>
<accession>A0ABW3MJM6</accession>
<reference evidence="2" key="1">
    <citation type="journal article" date="2019" name="Int. J. Syst. Evol. Microbiol.">
        <title>The Global Catalogue of Microorganisms (GCM) 10K type strain sequencing project: providing services to taxonomists for standard genome sequencing and annotation.</title>
        <authorList>
            <consortium name="The Broad Institute Genomics Platform"/>
            <consortium name="The Broad Institute Genome Sequencing Center for Infectious Disease"/>
            <person name="Wu L."/>
            <person name="Ma J."/>
        </authorList>
    </citation>
    <scope>NUCLEOTIDE SEQUENCE [LARGE SCALE GENOMIC DNA]</scope>
    <source>
        <strain evidence="2">JCM 31486</strain>
    </source>
</reference>
<proteinExistence type="predicted"/>
<dbReference type="GO" id="GO:0016787">
    <property type="term" value="F:hydrolase activity"/>
    <property type="evidence" value="ECO:0007669"/>
    <property type="project" value="UniProtKB-KW"/>
</dbReference>